<organism evidence="4 5">
    <name type="scientific">Aquilegia coerulea</name>
    <name type="common">Rocky mountain columbine</name>
    <dbReference type="NCBI Taxonomy" id="218851"/>
    <lineage>
        <taxon>Eukaryota</taxon>
        <taxon>Viridiplantae</taxon>
        <taxon>Streptophyta</taxon>
        <taxon>Embryophyta</taxon>
        <taxon>Tracheophyta</taxon>
        <taxon>Spermatophyta</taxon>
        <taxon>Magnoliopsida</taxon>
        <taxon>Ranunculales</taxon>
        <taxon>Ranunculaceae</taxon>
        <taxon>Thalictroideae</taxon>
        <taxon>Aquilegia</taxon>
    </lineage>
</organism>
<feature type="region of interest" description="Disordered" evidence="3">
    <location>
        <begin position="1"/>
        <end position="23"/>
    </location>
</feature>
<reference evidence="4 5" key="1">
    <citation type="submission" date="2017-09" db="EMBL/GenBank/DDBJ databases">
        <title>WGS assembly of Aquilegia coerulea Goldsmith.</title>
        <authorList>
            <person name="Hodges S."/>
            <person name="Kramer E."/>
            <person name="Nordborg M."/>
            <person name="Tomkins J."/>
            <person name="Borevitz J."/>
            <person name="Derieg N."/>
            <person name="Yan J."/>
            <person name="Mihaltcheva S."/>
            <person name="Hayes R.D."/>
            <person name="Rokhsar D."/>
        </authorList>
    </citation>
    <scope>NUCLEOTIDE SEQUENCE [LARGE SCALE GENOMIC DNA]</scope>
    <source>
        <strain evidence="5">cv. Goldsmith</strain>
    </source>
</reference>
<keyword evidence="5" id="KW-1185">Reference proteome</keyword>
<evidence type="ECO:0000256" key="3">
    <source>
        <dbReference type="SAM" id="MobiDB-lite"/>
    </source>
</evidence>
<dbReference type="InParanoid" id="A0A2G5CE83"/>
<proteinExistence type="predicted"/>
<dbReference type="AlphaFoldDB" id="A0A2G5CE83"/>
<accession>A0A2G5CE83</accession>
<protein>
    <recommendedName>
        <fullName evidence="2">Protein ZIP4 homolog</fullName>
    </recommendedName>
</protein>
<keyword evidence="1" id="KW-0469">Meiosis</keyword>
<evidence type="ECO:0000313" key="4">
    <source>
        <dbReference type="EMBL" id="PIA29582.1"/>
    </source>
</evidence>
<dbReference type="SMART" id="SM00028">
    <property type="entry name" value="TPR"/>
    <property type="match status" value="3"/>
</dbReference>
<dbReference type="OrthoDB" id="65716at2759"/>
<dbReference type="FunCoup" id="A0A2G5CE83">
    <property type="interactions" value="2"/>
</dbReference>
<dbReference type="InterPro" id="IPR013940">
    <property type="entry name" value="Spo22/ZIP4/TEX11"/>
</dbReference>
<evidence type="ECO:0000256" key="2">
    <source>
        <dbReference type="ARBA" id="ARBA00031845"/>
    </source>
</evidence>
<dbReference type="PANTHER" id="PTHR40375:SF2">
    <property type="entry name" value="SPORULATION-SPECIFIC PROTEIN 22"/>
    <property type="match status" value="1"/>
</dbReference>
<dbReference type="InterPro" id="IPR019734">
    <property type="entry name" value="TPR_rpt"/>
</dbReference>
<dbReference type="GO" id="GO:0051321">
    <property type="term" value="P:meiotic cell cycle"/>
    <property type="evidence" value="ECO:0007669"/>
    <property type="project" value="UniProtKB-KW"/>
</dbReference>
<dbReference type="SUPFAM" id="SSF48452">
    <property type="entry name" value="TPR-like"/>
    <property type="match status" value="1"/>
</dbReference>
<dbReference type="Gene3D" id="1.25.40.10">
    <property type="entry name" value="Tetratricopeptide repeat domain"/>
    <property type="match status" value="1"/>
</dbReference>
<dbReference type="STRING" id="218851.A0A2G5CE83"/>
<evidence type="ECO:0000256" key="1">
    <source>
        <dbReference type="ARBA" id="ARBA00023254"/>
    </source>
</evidence>
<dbReference type="EMBL" id="KZ305075">
    <property type="protein sequence ID" value="PIA29582.1"/>
    <property type="molecule type" value="Genomic_DNA"/>
</dbReference>
<dbReference type="InterPro" id="IPR039057">
    <property type="entry name" value="Spo22/ZIP4"/>
</dbReference>
<gene>
    <name evidence="4" type="ORF">AQUCO_05800011v1</name>
</gene>
<dbReference type="Pfam" id="PF08631">
    <property type="entry name" value="SPO22"/>
    <property type="match status" value="1"/>
</dbReference>
<dbReference type="GO" id="GO:0090173">
    <property type="term" value="P:regulation of synaptonemal complex assembly"/>
    <property type="evidence" value="ECO:0007669"/>
    <property type="project" value="InterPro"/>
</dbReference>
<name>A0A2G5CE83_AQUCA</name>
<dbReference type="PANTHER" id="PTHR40375">
    <property type="entry name" value="SPORULATION-SPECIFIC PROTEIN 22"/>
    <property type="match status" value="1"/>
</dbReference>
<dbReference type="Proteomes" id="UP000230069">
    <property type="component" value="Unassembled WGS sequence"/>
</dbReference>
<dbReference type="InterPro" id="IPR011990">
    <property type="entry name" value="TPR-like_helical_dom_sf"/>
</dbReference>
<sequence length="938" mass="104361">MRISEEEMSQELRSESECTNNNNNNTLEEIELSIKEVERLSLSSLSSSSSSSSYVLHLHDLCSKLRDSLSRLRSGVPLLSNSSKLQIWKLSYRLWNACVDLSNSISNSISSIHEEHAKLRQISADLLLLAGDDVSGIPSPSFKSASFFYKTGLIWHDLKKFDFASTCFERATDLTSKIDVFHISDADEQRLLLDLNIARAITSWELSDTNISLTLLNRSKNFLFRSPDSYRVLANQYLIFGKLLLSRNQQQQQQQHQQHKDVHQEDIIVSSSSSSSNFTAQALKFMNEALDLSQEFESLLKCIKVLRDGGGGDQHPCLPVLAMKGWLGLGRYAEAEKELRGMVINKGIPETIWVSAVEAYFQAAGVAGADTTKSLFLGLLDRCHVSANAAVRVAHRVIGSGGEGSRVRAKVVADLVSDKRVMSLFSGEDAEKERTTMHSVLWNCGADHFRLKDYETGADMFEKSMFYVPHNVENKVLRAKCFRVLCLCHLGLSQLDQAQEYINQAEQLHPSTAGVFLKFKIYLQKKDEEASINQLQAMTSCHDFTSDFLTLSAHEAIASKALTVAIATLSKLLSLYSCGKVMSTPEVEVIRTLITVLSQGSGNEPEILKVTKQARTRMFEVSPEKFLGKGEVGRRERDWFAATSWNIGTRMGTEKKYGLCAEFLQLASEFYGVTISGDVEDNIAMVCKSLILSVSAMITLEKQDIASALLDSDVKRALKLLDRAGKILPSISSGPQVGDDPTTIEASFYFIYTLNAYHLQGRLSDTGHQQLILIKNFASSKLCTPQYLLQIGLNASQGPRANLEVAEYAYNTCLSNLLSSASPDYKTVALVMRKLIGLAGFKKGNADDEAYGMYKQAYQIMVGLKEGEFPSEEAKWLATTAWNRAALPVRLGQIGVGKKWMRVGRELSQYLGEKGKYTGVMEEFLTSFKQKFNDHDDC</sequence>
<evidence type="ECO:0000313" key="5">
    <source>
        <dbReference type="Proteomes" id="UP000230069"/>
    </source>
</evidence>